<proteinExistence type="predicted"/>
<evidence type="ECO:0000259" key="1">
    <source>
        <dbReference type="Pfam" id="PF09362"/>
    </source>
</evidence>
<organism evidence="2 3">
    <name type="scientific">Staphylococcus haemolyticus</name>
    <dbReference type="NCBI Taxonomy" id="1283"/>
    <lineage>
        <taxon>Bacteria</taxon>
        <taxon>Bacillati</taxon>
        <taxon>Bacillota</taxon>
        <taxon>Bacilli</taxon>
        <taxon>Bacillales</taxon>
        <taxon>Staphylococcaceae</taxon>
        <taxon>Staphylococcus</taxon>
    </lineage>
</organism>
<dbReference type="EMBL" id="PGWX01000588">
    <property type="protein sequence ID" value="PPJ68850.1"/>
    <property type="molecule type" value="Genomic_DNA"/>
</dbReference>
<dbReference type="Proteomes" id="UP000238153">
    <property type="component" value="Unassembled WGS sequence"/>
</dbReference>
<dbReference type="PANTHER" id="PTHR43662">
    <property type="match status" value="1"/>
</dbReference>
<gene>
    <name evidence="2" type="ORF">CV019_14980</name>
</gene>
<feature type="domain" description="DUF1996" evidence="1">
    <location>
        <begin position="35"/>
        <end position="139"/>
    </location>
</feature>
<protein>
    <recommendedName>
        <fullName evidence="1">DUF1996 domain-containing protein</fullName>
    </recommendedName>
</protein>
<evidence type="ECO:0000313" key="2">
    <source>
        <dbReference type="EMBL" id="PPJ68850.1"/>
    </source>
</evidence>
<dbReference type="Pfam" id="PF09362">
    <property type="entry name" value="DUF1996"/>
    <property type="match status" value="1"/>
</dbReference>
<dbReference type="AlphaFoldDB" id="A0A7Z1MXE5"/>
<comment type="caution">
    <text evidence="2">The sequence shown here is derived from an EMBL/GenBank/DDBJ whole genome shotgun (WGS) entry which is preliminary data.</text>
</comment>
<sequence>LQPAWGSGAIPASGAPDVVGAFRFLCTPSHNAYNDPIVYPGQTGKSHLHTFFGNTKADANSTYESLRTSGESTCNNLLNRSAYWIPALLNGQGKVVMPDYVSIYYKRRPSTDPVCQRQGKACIALPRGLRYVFGYNMSTGKGGG</sequence>
<feature type="non-terminal residue" evidence="2">
    <location>
        <position position="1"/>
    </location>
</feature>
<dbReference type="PANTHER" id="PTHR43662:SF3">
    <property type="entry name" value="DOMAIN PROTEIN, PUTATIVE (AFU_ORTHOLOGUE AFUA_6G11970)-RELATED"/>
    <property type="match status" value="1"/>
</dbReference>
<name>A0A7Z1MXE5_STAHA</name>
<dbReference type="InterPro" id="IPR018535">
    <property type="entry name" value="DUF1996"/>
</dbReference>
<evidence type="ECO:0000313" key="3">
    <source>
        <dbReference type="Proteomes" id="UP000238153"/>
    </source>
</evidence>
<reference evidence="2 3" key="1">
    <citation type="submission" date="2017-11" db="EMBL/GenBank/DDBJ databases">
        <authorList>
            <person name="Founou R.C."/>
            <person name="Founou L."/>
            <person name="Allam M."/>
            <person name="Ismail A."/>
            <person name="Essack S.Y."/>
        </authorList>
    </citation>
    <scope>NUCLEOTIDE SEQUENCE [LARGE SCALE GENOMIC DNA]</scope>
    <source>
        <strain evidence="2 3">G811N2B1</strain>
    </source>
</reference>
<accession>A0A7Z1MXE5</accession>
<feature type="non-terminal residue" evidence="2">
    <location>
        <position position="144"/>
    </location>
</feature>